<feature type="region of interest" description="Disordered" evidence="1">
    <location>
        <begin position="310"/>
        <end position="357"/>
    </location>
</feature>
<accession>A0A7S4KBW4</accession>
<dbReference type="AlphaFoldDB" id="A0A7S4KBW4"/>
<feature type="chain" id="PRO_5030522161" description="Polymer-forming cytoskeletal protein" evidence="2">
    <location>
        <begin position="27"/>
        <end position="357"/>
    </location>
</feature>
<protein>
    <recommendedName>
        <fullName evidence="4">Polymer-forming cytoskeletal protein</fullName>
    </recommendedName>
</protein>
<sequence>MRFRGETFSHVFVLFGILSVLKGVCSVHVIGGTFHQLSRPVVNTGVFNYRWCALSRSPHRPAWGTSARRYASNPEAYDSGDCVFIAHSTSLLLPPEASLTFPRVLVVEGQFTGNIGCTAPSLHETGVLVREGGELRADVTCVGTVEIFGKLFGRVECATLIIGSSGEMIGDVDASSLTIEPGGTLIGMMRCGSAAGQRSEMELNFKGGSREGVEAKFNGQHARPGIKDHVVDDFGNPLGRGASGDEMESLRRSKELMKETREILDPSSRQRHRPQKKEKMVDDFGNPLFRGATDDEVNSLRRNRELVKKAREIMDKHTREKERFDMPTGHSARKSNEGRKGSQDSDSPESDLPPFLR</sequence>
<feature type="compositionally biased region" description="Basic and acidic residues" evidence="1">
    <location>
        <begin position="334"/>
        <end position="343"/>
    </location>
</feature>
<evidence type="ECO:0008006" key="4">
    <source>
        <dbReference type="Google" id="ProtNLM"/>
    </source>
</evidence>
<gene>
    <name evidence="3" type="ORF">OAUR00152_LOCUS42639</name>
</gene>
<feature type="signal peptide" evidence="2">
    <location>
        <begin position="1"/>
        <end position="26"/>
    </location>
</feature>
<evidence type="ECO:0000256" key="2">
    <source>
        <dbReference type="SAM" id="SignalP"/>
    </source>
</evidence>
<dbReference type="EMBL" id="HBKQ01062542">
    <property type="protein sequence ID" value="CAE2290065.1"/>
    <property type="molecule type" value="Transcribed_RNA"/>
</dbReference>
<proteinExistence type="predicted"/>
<feature type="region of interest" description="Disordered" evidence="1">
    <location>
        <begin position="260"/>
        <end position="287"/>
    </location>
</feature>
<evidence type="ECO:0000256" key="1">
    <source>
        <dbReference type="SAM" id="MobiDB-lite"/>
    </source>
</evidence>
<dbReference type="Pfam" id="PF04519">
    <property type="entry name" value="Bactofilin"/>
    <property type="match status" value="1"/>
</dbReference>
<feature type="compositionally biased region" description="Basic and acidic residues" evidence="1">
    <location>
        <begin position="310"/>
        <end position="325"/>
    </location>
</feature>
<reference evidence="3" key="1">
    <citation type="submission" date="2021-01" db="EMBL/GenBank/DDBJ databases">
        <authorList>
            <person name="Corre E."/>
            <person name="Pelletier E."/>
            <person name="Niang G."/>
            <person name="Scheremetjew M."/>
            <person name="Finn R."/>
            <person name="Kale V."/>
            <person name="Holt S."/>
            <person name="Cochrane G."/>
            <person name="Meng A."/>
            <person name="Brown T."/>
            <person name="Cohen L."/>
        </authorList>
    </citation>
    <scope>NUCLEOTIDE SEQUENCE</scope>
    <source>
        <strain evidence="3">Isolate 1302-5</strain>
    </source>
</reference>
<evidence type="ECO:0000313" key="3">
    <source>
        <dbReference type="EMBL" id="CAE2290065.1"/>
    </source>
</evidence>
<name>A0A7S4KBW4_9STRA</name>
<keyword evidence="2" id="KW-0732">Signal</keyword>
<organism evidence="3">
    <name type="scientific">Odontella aurita</name>
    <dbReference type="NCBI Taxonomy" id="265563"/>
    <lineage>
        <taxon>Eukaryota</taxon>
        <taxon>Sar</taxon>
        <taxon>Stramenopiles</taxon>
        <taxon>Ochrophyta</taxon>
        <taxon>Bacillariophyta</taxon>
        <taxon>Mediophyceae</taxon>
        <taxon>Biddulphiophycidae</taxon>
        <taxon>Eupodiscales</taxon>
        <taxon>Odontellaceae</taxon>
        <taxon>Odontella</taxon>
    </lineage>
</organism>
<dbReference type="InterPro" id="IPR007607">
    <property type="entry name" value="BacA/B"/>
</dbReference>